<feature type="domain" description="Vps53 N-terminal" evidence="1">
    <location>
        <begin position="2"/>
        <end position="70"/>
    </location>
</feature>
<dbReference type="AlphaFoldDB" id="A0AAV8ZIF4"/>
<reference evidence="2" key="1">
    <citation type="journal article" date="2023" name="Insect Mol. Biol.">
        <title>Genome sequencing provides insights into the evolution of gene families encoding plant cell wall-degrading enzymes in longhorned beetles.</title>
        <authorList>
            <person name="Shin N.R."/>
            <person name="Okamura Y."/>
            <person name="Kirsch R."/>
            <person name="Pauchet Y."/>
        </authorList>
    </citation>
    <scope>NUCLEOTIDE SEQUENCE</scope>
    <source>
        <strain evidence="2">RBIC_L_NR</strain>
    </source>
</reference>
<name>A0AAV8ZIF4_9CUCU</name>
<evidence type="ECO:0000313" key="3">
    <source>
        <dbReference type="Proteomes" id="UP001162156"/>
    </source>
</evidence>
<comment type="caution">
    <text evidence="2">The sequence shown here is derived from an EMBL/GenBank/DDBJ whole genome shotgun (WGS) entry which is preliminary data.</text>
</comment>
<dbReference type="InterPro" id="IPR039766">
    <property type="entry name" value="Vps53"/>
</dbReference>
<dbReference type="InterPro" id="IPR007234">
    <property type="entry name" value="Vps53_N"/>
</dbReference>
<keyword evidence="3" id="KW-1185">Reference proteome</keyword>
<dbReference type="PANTHER" id="PTHR12820:SF0">
    <property type="entry name" value="VACUOLAR PROTEIN SORTING-ASSOCIATED PROTEIN 53 HOMOLOG"/>
    <property type="match status" value="1"/>
</dbReference>
<evidence type="ECO:0000259" key="1">
    <source>
        <dbReference type="Pfam" id="PF04100"/>
    </source>
</evidence>
<evidence type="ECO:0000313" key="2">
    <source>
        <dbReference type="EMBL" id="KAJ8964224.1"/>
    </source>
</evidence>
<dbReference type="Proteomes" id="UP001162156">
    <property type="component" value="Unassembled WGS sequence"/>
</dbReference>
<gene>
    <name evidence="2" type="ORF">NQ314_005053</name>
</gene>
<dbReference type="GO" id="GO:0005829">
    <property type="term" value="C:cytosol"/>
    <property type="evidence" value="ECO:0007669"/>
    <property type="project" value="GOC"/>
</dbReference>
<organism evidence="2 3">
    <name type="scientific">Rhamnusium bicolor</name>
    <dbReference type="NCBI Taxonomy" id="1586634"/>
    <lineage>
        <taxon>Eukaryota</taxon>
        <taxon>Metazoa</taxon>
        <taxon>Ecdysozoa</taxon>
        <taxon>Arthropoda</taxon>
        <taxon>Hexapoda</taxon>
        <taxon>Insecta</taxon>
        <taxon>Pterygota</taxon>
        <taxon>Neoptera</taxon>
        <taxon>Endopterygota</taxon>
        <taxon>Coleoptera</taxon>
        <taxon>Polyphaga</taxon>
        <taxon>Cucujiformia</taxon>
        <taxon>Chrysomeloidea</taxon>
        <taxon>Cerambycidae</taxon>
        <taxon>Lepturinae</taxon>
        <taxon>Rhagiini</taxon>
        <taxon>Rhamnusium</taxon>
    </lineage>
</organism>
<accession>A0AAV8ZIF4</accession>
<dbReference type="EMBL" id="JANEYF010001415">
    <property type="protein sequence ID" value="KAJ8964224.1"/>
    <property type="molecule type" value="Genomic_DNA"/>
</dbReference>
<protein>
    <recommendedName>
        <fullName evidence="1">Vps53 N-terminal domain-containing protein</fullName>
    </recommendedName>
</protein>
<sequence>MTHFENYSDIPQVKNLSDHVKSIHVELAEQITHDFKEAFSGTNSKSMIPNKQLAQACLVVSILDPKVKRSY</sequence>
<dbReference type="PANTHER" id="PTHR12820">
    <property type="entry name" value="VACUOLAR SORTING PROTEIN 53"/>
    <property type="match status" value="1"/>
</dbReference>
<dbReference type="GO" id="GO:0000938">
    <property type="term" value="C:GARP complex"/>
    <property type="evidence" value="ECO:0007669"/>
    <property type="project" value="InterPro"/>
</dbReference>
<dbReference type="Pfam" id="PF04100">
    <property type="entry name" value="Vps53_N"/>
    <property type="match status" value="1"/>
</dbReference>
<dbReference type="GO" id="GO:0042147">
    <property type="term" value="P:retrograde transport, endosome to Golgi"/>
    <property type="evidence" value="ECO:0007669"/>
    <property type="project" value="InterPro"/>
</dbReference>
<proteinExistence type="predicted"/>